<proteinExistence type="predicted"/>
<dbReference type="Gene3D" id="3.40.470.10">
    <property type="entry name" value="Uracil-DNA glycosylase-like domain"/>
    <property type="match status" value="1"/>
</dbReference>
<dbReference type="InterPro" id="IPR026353">
    <property type="entry name" value="Hypoxan-DNA_Glyclase"/>
</dbReference>
<sequence length="161" mass="17904">MLIVHPLEPVFDASSRVLILGTMPSPKSREAGFYYAHPQNRFWKVLAALFKSEIPFDREARRGFVLRHRIALWDVLRSCEIEGASDASIKRPVPNDLSVVLDRAPIQAIFCTGAKSAAFYRKLIEPVTKHPAIALPSTSPANCAVSFERLCAAYGAILPWL</sequence>
<dbReference type="Proteomes" id="UP000473699">
    <property type="component" value="Unassembled WGS sequence"/>
</dbReference>
<dbReference type="InterPro" id="IPR005122">
    <property type="entry name" value="Uracil-DNA_glycosylase-like"/>
</dbReference>
<dbReference type="EMBL" id="VUNH01000003">
    <property type="protein sequence ID" value="MST55202.1"/>
    <property type="molecule type" value="Genomic_DNA"/>
</dbReference>
<evidence type="ECO:0000313" key="2">
    <source>
        <dbReference type="EMBL" id="MST55202.1"/>
    </source>
</evidence>
<dbReference type="SMART" id="SM00986">
    <property type="entry name" value="UDG"/>
    <property type="match status" value="1"/>
</dbReference>
<keyword evidence="2" id="KW-0326">Glycosidase</keyword>
<keyword evidence="3" id="KW-1185">Reference proteome</keyword>
<dbReference type="Pfam" id="PF03167">
    <property type="entry name" value="UDG"/>
    <property type="match status" value="1"/>
</dbReference>
<organism evidence="2 3">
    <name type="scientific">Pyramidobacter porci</name>
    <dbReference type="NCBI Taxonomy" id="2605789"/>
    <lineage>
        <taxon>Bacteria</taxon>
        <taxon>Thermotogati</taxon>
        <taxon>Synergistota</taxon>
        <taxon>Synergistia</taxon>
        <taxon>Synergistales</taxon>
        <taxon>Dethiosulfovibrionaceae</taxon>
        <taxon>Pyramidobacter</taxon>
    </lineage>
</organism>
<accession>A0A6L5YCD2</accession>
<dbReference type="CDD" id="cd10032">
    <property type="entry name" value="UDG-F6_HDG"/>
    <property type="match status" value="1"/>
</dbReference>
<dbReference type="SMART" id="SM00987">
    <property type="entry name" value="UreE_C"/>
    <property type="match status" value="1"/>
</dbReference>
<dbReference type="GO" id="GO:0033958">
    <property type="term" value="F:DNA-deoxyinosine glycosylase activity"/>
    <property type="evidence" value="ECO:0007669"/>
    <property type="project" value="UniProtKB-EC"/>
</dbReference>
<dbReference type="InterPro" id="IPR036895">
    <property type="entry name" value="Uracil-DNA_glycosylase-like_sf"/>
</dbReference>
<comment type="caution">
    <text evidence="2">The sequence shown here is derived from an EMBL/GenBank/DDBJ whole genome shotgun (WGS) entry which is preliminary data.</text>
</comment>
<gene>
    <name evidence="2" type="ORF">FYJ74_03985</name>
</gene>
<name>A0A6L5YCD2_9BACT</name>
<feature type="domain" description="Uracil-DNA glycosylase-like" evidence="1">
    <location>
        <begin position="8"/>
        <end position="151"/>
    </location>
</feature>
<dbReference type="RefSeq" id="WP_154528302.1">
    <property type="nucleotide sequence ID" value="NZ_JAXDZJ010000028.1"/>
</dbReference>
<reference evidence="2 3" key="1">
    <citation type="submission" date="2019-08" db="EMBL/GenBank/DDBJ databases">
        <title>In-depth cultivation of the pig gut microbiome towards novel bacterial diversity and tailored functional studies.</title>
        <authorList>
            <person name="Wylensek D."/>
            <person name="Hitch T.C.A."/>
            <person name="Clavel T."/>
        </authorList>
    </citation>
    <scope>NUCLEOTIDE SEQUENCE [LARGE SCALE GENOMIC DNA]</scope>
    <source>
        <strain evidence="2 3">SM-530-WT-4B</strain>
    </source>
</reference>
<keyword evidence="2" id="KW-0378">Hydrolase</keyword>
<protein>
    <submittedName>
        <fullName evidence="2">DNA-deoxyinosine glycosylase</fullName>
        <ecNumber evidence="2">3.2.2.15</ecNumber>
    </submittedName>
</protein>
<dbReference type="NCBIfam" id="TIGR04274">
    <property type="entry name" value="hypoxanDNAglyco"/>
    <property type="match status" value="1"/>
</dbReference>
<evidence type="ECO:0000259" key="1">
    <source>
        <dbReference type="SMART" id="SM00986"/>
    </source>
</evidence>
<dbReference type="SUPFAM" id="SSF52141">
    <property type="entry name" value="Uracil-DNA glycosylase-like"/>
    <property type="match status" value="1"/>
</dbReference>
<dbReference type="EC" id="3.2.2.15" evidence="2"/>
<dbReference type="AlphaFoldDB" id="A0A6L5YCD2"/>
<evidence type="ECO:0000313" key="3">
    <source>
        <dbReference type="Proteomes" id="UP000473699"/>
    </source>
</evidence>